<dbReference type="Proteomes" id="UP000001868">
    <property type="component" value="Chromosome"/>
</dbReference>
<dbReference type="EMBL" id="CP000747">
    <property type="protein sequence ID" value="ACG79821.1"/>
    <property type="molecule type" value="Genomic_DNA"/>
</dbReference>
<proteinExistence type="predicted"/>
<name>B4RC28_PHEZH</name>
<sequence length="143" mass="15261">MGLGGCEGRARADAAQSAARLLAAAEAGDRVAFEAEIDRPAVREDVRRQIVELARAEGLEVDGGPSDFALDRMIGPAAIRVVRADDGEPLAAQMKITGRDRACLPDENAKGRCLLSFRKREDGWRLVGMQAMDLTVEVAAVGD</sequence>
<keyword evidence="2" id="KW-1185">Reference proteome</keyword>
<evidence type="ECO:0000313" key="2">
    <source>
        <dbReference type="Proteomes" id="UP000001868"/>
    </source>
</evidence>
<protein>
    <submittedName>
        <fullName evidence="1">Uncharacterized protein</fullName>
    </submittedName>
</protein>
<gene>
    <name evidence="1" type="ordered locus">PHZ_c3412</name>
</gene>
<dbReference type="HOGENOM" id="CLU_1804392_0_0_5"/>
<dbReference type="STRING" id="450851.PHZ_c3412"/>
<dbReference type="AlphaFoldDB" id="B4RC28"/>
<reference evidence="1 2" key="1">
    <citation type="journal article" date="2008" name="BMC Genomics">
        <title>Complete genome of Phenylobacterium zucineum - a novel facultative intracellular bacterium isolated from human erythroleukemia cell line K562.</title>
        <authorList>
            <person name="Luo Y."/>
            <person name="Xu X."/>
            <person name="Ding Z."/>
            <person name="Liu Z."/>
            <person name="Zhang B."/>
            <person name="Yan Z."/>
            <person name="Sun J."/>
            <person name="Hu S."/>
            <person name="Hu X."/>
        </authorList>
    </citation>
    <scope>NUCLEOTIDE SEQUENCE [LARGE SCALE GENOMIC DNA]</scope>
    <source>
        <strain evidence="1 2">HLK1</strain>
    </source>
</reference>
<accession>B4RC28</accession>
<dbReference type="KEGG" id="pzu:PHZ_c3412"/>
<evidence type="ECO:0000313" key="1">
    <source>
        <dbReference type="EMBL" id="ACG79821.1"/>
    </source>
</evidence>
<organism evidence="1 2">
    <name type="scientific">Phenylobacterium zucineum (strain HLK1)</name>
    <dbReference type="NCBI Taxonomy" id="450851"/>
    <lineage>
        <taxon>Bacteria</taxon>
        <taxon>Pseudomonadati</taxon>
        <taxon>Pseudomonadota</taxon>
        <taxon>Alphaproteobacteria</taxon>
        <taxon>Caulobacterales</taxon>
        <taxon>Caulobacteraceae</taxon>
        <taxon>Phenylobacterium</taxon>
    </lineage>
</organism>